<dbReference type="CDD" id="cd22292">
    <property type="entry name" value="cc_Cep135_MBD"/>
    <property type="match status" value="1"/>
</dbReference>
<dbReference type="GO" id="GO:1904951">
    <property type="term" value="P:positive regulation of establishment of protein localization"/>
    <property type="evidence" value="ECO:0007669"/>
    <property type="project" value="Ensembl"/>
</dbReference>
<feature type="coiled-coil region" evidence="5">
    <location>
        <begin position="1051"/>
        <end position="1099"/>
    </location>
</feature>
<dbReference type="GO" id="GO:1902857">
    <property type="term" value="P:positive regulation of non-motile cilium assembly"/>
    <property type="evidence" value="ECO:0007669"/>
    <property type="project" value="Ensembl"/>
</dbReference>
<gene>
    <name evidence="7" type="primary">CEP135</name>
</gene>
<comment type="subcellular location">
    <subcellularLocation>
        <location evidence="1">Cytoplasm</location>
        <location evidence="1">Cytoskeleton</location>
        <location evidence="1">Microtubule organizing center</location>
        <location evidence="1">Centrosome</location>
        <location evidence="1">Centriole</location>
    </subcellularLocation>
</comment>
<dbReference type="EMBL" id="AAPE02027698">
    <property type="status" value="NOT_ANNOTATED_CDS"/>
    <property type="molecule type" value="Genomic_DNA"/>
</dbReference>
<evidence type="ECO:0000256" key="3">
    <source>
        <dbReference type="ARBA" id="ARBA00023212"/>
    </source>
</evidence>
<proteinExistence type="inferred from homology"/>
<dbReference type="PANTHER" id="PTHR20544">
    <property type="entry name" value="CENTROSOMAL PROTEIN CEP135"/>
    <property type="match status" value="1"/>
</dbReference>
<evidence type="ECO:0000256" key="2">
    <source>
        <dbReference type="ARBA" id="ARBA00022490"/>
    </source>
</evidence>
<dbReference type="STRING" id="59463.ENSMLUP00000013697"/>
<dbReference type="GO" id="GO:0008017">
    <property type="term" value="F:microtubule binding"/>
    <property type="evidence" value="ECO:0007669"/>
    <property type="project" value="Ensembl"/>
</dbReference>
<accession>G1PRD7</accession>
<dbReference type="GO" id="GO:0042803">
    <property type="term" value="F:protein homodimerization activity"/>
    <property type="evidence" value="ECO:0007669"/>
    <property type="project" value="Ensembl"/>
</dbReference>
<dbReference type="eggNOG" id="ENOG502QT27">
    <property type="taxonomic scope" value="Eukaryota"/>
</dbReference>
<dbReference type="GeneID" id="102438423"/>
<dbReference type="SUPFAM" id="SSF57997">
    <property type="entry name" value="Tropomyosin"/>
    <property type="match status" value="2"/>
</dbReference>
<dbReference type="GeneTree" id="ENSGT00940000159453"/>
<dbReference type="EMBL" id="AAPE02027697">
    <property type="status" value="NOT_ANNOTATED_CDS"/>
    <property type="molecule type" value="Genomic_DNA"/>
</dbReference>
<dbReference type="OrthoDB" id="10254663at2759"/>
<reference evidence="7" key="2">
    <citation type="submission" date="2025-08" db="UniProtKB">
        <authorList>
            <consortium name="Ensembl"/>
        </authorList>
    </citation>
    <scope>IDENTIFICATION</scope>
</reference>
<evidence type="ECO:0000256" key="5">
    <source>
        <dbReference type="SAM" id="Coils"/>
    </source>
</evidence>
<dbReference type="Ensembl" id="ENSMLUT00000015042.2">
    <property type="protein sequence ID" value="ENSMLUP00000013697.2"/>
    <property type="gene ID" value="ENSMLUG00000015028.2"/>
</dbReference>
<evidence type="ECO:0000313" key="8">
    <source>
        <dbReference type="Proteomes" id="UP000001074"/>
    </source>
</evidence>
<comment type="similarity">
    <text evidence="4">Belongs to the CEP135/TSGA10 family.</text>
</comment>
<feature type="coiled-coil region" evidence="5">
    <location>
        <begin position="666"/>
        <end position="1015"/>
    </location>
</feature>
<dbReference type="GO" id="GO:0005813">
    <property type="term" value="C:centrosome"/>
    <property type="evidence" value="ECO:0007669"/>
    <property type="project" value="Ensembl"/>
</dbReference>
<dbReference type="Proteomes" id="UP000001074">
    <property type="component" value="Unassembled WGS sequence"/>
</dbReference>
<dbReference type="AlphaFoldDB" id="G1PRD7"/>
<feature type="coiled-coil region" evidence="5">
    <location>
        <begin position="578"/>
        <end position="623"/>
    </location>
</feature>
<dbReference type="InParanoid" id="G1PRD7"/>
<keyword evidence="8" id="KW-1185">Reference proteome</keyword>
<protein>
    <submittedName>
        <fullName evidence="7">Centrosomal protein 135</fullName>
    </submittedName>
</protein>
<dbReference type="PANTHER" id="PTHR20544:SF1">
    <property type="entry name" value="CENTROSOMAL PROTEIN 135KDA"/>
    <property type="match status" value="1"/>
</dbReference>
<dbReference type="Gene3D" id="1.10.287.1490">
    <property type="match status" value="1"/>
</dbReference>
<dbReference type="InterPro" id="IPR051877">
    <property type="entry name" value="Centriole_BasalBody_StrucProt"/>
</dbReference>
<dbReference type="HOGENOM" id="CLU_008607_0_0_1"/>
<evidence type="ECO:0000313" key="7">
    <source>
        <dbReference type="Ensembl" id="ENSMLUP00000013697.2"/>
    </source>
</evidence>
<feature type="coiled-coil region" evidence="5">
    <location>
        <begin position="498"/>
        <end position="553"/>
    </location>
</feature>
<dbReference type="CTD" id="9662"/>
<keyword evidence="3" id="KW-0206">Cytoskeleton</keyword>
<organism evidence="7 8">
    <name type="scientific">Myotis lucifugus</name>
    <name type="common">Little brown bat</name>
    <dbReference type="NCBI Taxonomy" id="59463"/>
    <lineage>
        <taxon>Eukaryota</taxon>
        <taxon>Metazoa</taxon>
        <taxon>Chordata</taxon>
        <taxon>Craniata</taxon>
        <taxon>Vertebrata</taxon>
        <taxon>Euteleostomi</taxon>
        <taxon>Mammalia</taxon>
        <taxon>Eutheria</taxon>
        <taxon>Laurasiatheria</taxon>
        <taxon>Chiroptera</taxon>
        <taxon>Yangochiroptera</taxon>
        <taxon>Vespertilionidae</taxon>
        <taxon>Myotis</taxon>
    </lineage>
</organism>
<keyword evidence="2" id="KW-0963">Cytoplasm</keyword>
<dbReference type="GO" id="GO:0005814">
    <property type="term" value="C:centriole"/>
    <property type="evidence" value="ECO:0007669"/>
    <property type="project" value="UniProtKB-SubCell"/>
</dbReference>
<keyword evidence="5" id="KW-0175">Coiled coil</keyword>
<feature type="region of interest" description="Disordered" evidence="6">
    <location>
        <begin position="1114"/>
        <end position="1139"/>
    </location>
</feature>
<dbReference type="RefSeq" id="XP_023614066.1">
    <property type="nucleotide sequence ID" value="XM_023758298.1"/>
</dbReference>
<dbReference type="GO" id="GO:0010457">
    <property type="term" value="P:centriole-centriole cohesion"/>
    <property type="evidence" value="ECO:0007669"/>
    <property type="project" value="Ensembl"/>
</dbReference>
<name>G1PRD7_MYOLU</name>
<feature type="compositionally biased region" description="Low complexity" evidence="6">
    <location>
        <begin position="1124"/>
        <end position="1133"/>
    </location>
</feature>
<dbReference type="OMA" id="QGRENTM"/>
<evidence type="ECO:0000256" key="6">
    <source>
        <dbReference type="SAM" id="MobiDB-lite"/>
    </source>
</evidence>
<dbReference type="GO" id="GO:0007099">
    <property type="term" value="P:centriole replication"/>
    <property type="evidence" value="ECO:0007669"/>
    <property type="project" value="Ensembl"/>
</dbReference>
<sequence length="1139" mass="133151">MTTAAERKYINIRKRLDQLGYRQTLTVECLPLVEKIFSDLVHTTESLRKSKLSAVKAEKESANFDFALEPYKLENAKLSRENNELYLELMKLREQSAQHIKELKTTLKESTRETADLKFLNNQYVHKLKLLEKESKAKNEKIQQLQEKNLHAVVQTPGGKKRSIAFRRQRMQIDQPVPPSEVSSYPVPQPDDPYIADLLQVADNRIQELQQEVHQLQEKLAMMESGLRDYSKQIELREREIERLSNALDGGCSSDILSLETKNKTNEKIIAHLNIQVDFLQQANKDLEKHIQDLMETKETVTTEVVNLSNKNEKLCQELTEIDQLAQQLERHKEEVLETADKELGEAKKEIKRNISEMRNLEETMAKLQLELNLCHKEKERLSDELLIRSDLETVVHQLEQEKQRLSKKIESFGDTERELTLEVERMRLEHGIKRRDKSPSRLDTFLKGIEEERDFYKKELERLQHIIQRRSCSINYSAHEKASTFKMLEKGDYNSEIHLITRERDELQHMLERFEKHMEDIQANVKLLTAERDKLSVLYHEAQEELSSLRQESTQSTVSHNVVSLMEKEKEVAISDLRRVIAEKEALKDKLKSFQEMSLFGKSELEKTIEHLTYVNHQLENENCELKSKMLIMKESMESLENKAKFQAQKLSHVAGDSSLHKTEMNSLRIVNEQLQRSLDDYQHRLSIQRGELESAEAQIKMLEENIGKLHLKMTSQDQEAHVMKKTIGVIDKEKDFLQETVDEKTEQIANLEENLANKEKAIAQMKITFSEYESSLNQLKETLTNRDREINSLLRQLDATNKELDDVGRSKEISCKENRRLQDDLATMARENQEISLELEAAVQEKEEMKSRVHNYITEVSRWESLMAAKEKENQDLLDRFQMLHNRAEDWEVKAHQAEGKSSSVRLELLSIDTERRHLRERVELLEKEIQEHINAHHAYESQISSMTKAISRLEEELRHQEDEKATVFNDLSSLRELCIKLDSGKDIMTQQLNAKNLEYERVVMELENVKSESDLLKTQLSSERHTIKNLESLLATNRDKEFHSHLTSQEKETEIQLLKEKLTLSESKLTSQSRENTMLRAKVAQLQTDHDAMKRQISTERYERERAIQEMRRHGLPTPPLSSTLKSPLHSPEHIN</sequence>
<evidence type="ECO:0000256" key="1">
    <source>
        <dbReference type="ARBA" id="ARBA00004114"/>
    </source>
</evidence>
<dbReference type="FunCoup" id="G1PRD7">
    <property type="interactions" value="2429"/>
</dbReference>
<feature type="coiled-coil region" evidence="5">
    <location>
        <begin position="199"/>
        <end position="416"/>
    </location>
</feature>
<evidence type="ECO:0000256" key="4">
    <source>
        <dbReference type="ARBA" id="ARBA00038123"/>
    </source>
</evidence>
<dbReference type="KEGG" id="mlf:102438423"/>
<reference evidence="7" key="3">
    <citation type="submission" date="2025-09" db="UniProtKB">
        <authorList>
            <consortium name="Ensembl"/>
        </authorList>
    </citation>
    <scope>IDENTIFICATION</scope>
</reference>
<reference evidence="7 8" key="1">
    <citation type="journal article" date="2011" name="Nature">
        <title>A high-resolution map of human evolutionary constraint using 29 mammals.</title>
        <authorList>
            <person name="Lindblad-Toh K."/>
            <person name="Garber M."/>
            <person name="Zuk O."/>
            <person name="Lin M.F."/>
            <person name="Parker B.J."/>
            <person name="Washietl S."/>
            <person name="Kheradpour P."/>
            <person name="Ernst J."/>
            <person name="Jordan G."/>
            <person name="Mauceli E."/>
            <person name="Ward L.D."/>
            <person name="Lowe C.B."/>
            <person name="Holloway A.K."/>
            <person name="Clamp M."/>
            <person name="Gnerre S."/>
            <person name="Alfoldi J."/>
            <person name="Beal K."/>
            <person name="Chang J."/>
            <person name="Clawson H."/>
            <person name="Cuff J."/>
            <person name="Di Palma F."/>
            <person name="Fitzgerald S."/>
            <person name="Flicek P."/>
            <person name="Guttman M."/>
            <person name="Hubisz M.J."/>
            <person name="Jaffe D.B."/>
            <person name="Jungreis I."/>
            <person name="Kent W.J."/>
            <person name="Kostka D."/>
            <person name="Lara M."/>
            <person name="Martins A.L."/>
            <person name="Massingham T."/>
            <person name="Moltke I."/>
            <person name="Raney B.J."/>
            <person name="Rasmussen M.D."/>
            <person name="Robinson J."/>
            <person name="Stark A."/>
            <person name="Vilella A.J."/>
            <person name="Wen J."/>
            <person name="Xie X."/>
            <person name="Zody M.C."/>
            <person name="Baldwin J."/>
            <person name="Bloom T."/>
            <person name="Chin C.W."/>
            <person name="Heiman D."/>
            <person name="Nicol R."/>
            <person name="Nusbaum C."/>
            <person name="Young S."/>
            <person name="Wilkinson J."/>
            <person name="Worley K.C."/>
            <person name="Kovar C.L."/>
            <person name="Muzny D.M."/>
            <person name="Gibbs R.A."/>
            <person name="Cree A."/>
            <person name="Dihn H.H."/>
            <person name="Fowler G."/>
            <person name="Jhangiani S."/>
            <person name="Joshi V."/>
            <person name="Lee S."/>
            <person name="Lewis L.R."/>
            <person name="Nazareth L.V."/>
            <person name="Okwuonu G."/>
            <person name="Santibanez J."/>
            <person name="Warren W.C."/>
            <person name="Mardis E.R."/>
            <person name="Weinstock G.M."/>
            <person name="Wilson R.K."/>
            <person name="Delehaunty K."/>
            <person name="Dooling D."/>
            <person name="Fronik C."/>
            <person name="Fulton L."/>
            <person name="Fulton B."/>
            <person name="Graves T."/>
            <person name="Minx P."/>
            <person name="Sodergren E."/>
            <person name="Birney E."/>
            <person name="Margulies E.H."/>
            <person name="Herrero J."/>
            <person name="Green E.D."/>
            <person name="Haussler D."/>
            <person name="Siepel A."/>
            <person name="Goldman N."/>
            <person name="Pollard K.S."/>
            <person name="Pedersen J.S."/>
            <person name="Lander E.S."/>
            <person name="Kellis M."/>
        </authorList>
    </citation>
    <scope>NUCLEOTIDE SEQUENCE [LARGE SCALE GENOMIC DNA]</scope>
</reference>
<feature type="coiled-coil region" evidence="5">
    <location>
        <begin position="75"/>
        <end position="148"/>
    </location>
</feature>